<accession>A0A0T5P902</accession>
<evidence type="ECO:0000256" key="8">
    <source>
        <dbReference type="RuleBase" id="RU000417"/>
    </source>
</evidence>
<dbReference type="KEGG" id="rid:RIdsm_02521"/>
<keyword evidence="3 6" id="KW-0949">S-adenosyl-L-methionine</keyword>
<reference evidence="10 12" key="1">
    <citation type="submission" date="2015-04" db="EMBL/GenBank/DDBJ databases">
        <title>The draft genome sequence of Roseovarius indicus B108T.</title>
        <authorList>
            <person name="Li G."/>
            <person name="Lai Q."/>
            <person name="Shao Z."/>
            <person name="Yan P."/>
        </authorList>
    </citation>
    <scope>NUCLEOTIDE SEQUENCE [LARGE SCALE GENOMIC DNA]</scope>
    <source>
        <strain evidence="10 12">B108</strain>
    </source>
</reference>
<dbReference type="EC" id="2.1.1.37" evidence="8"/>
<proteinExistence type="inferred from homology"/>
<dbReference type="Proteomes" id="UP000325785">
    <property type="component" value="Chromosome"/>
</dbReference>
<dbReference type="InterPro" id="IPR050390">
    <property type="entry name" value="C5-Methyltransferase"/>
</dbReference>
<feature type="region of interest" description="Disordered" evidence="9">
    <location>
        <begin position="178"/>
        <end position="209"/>
    </location>
</feature>
<dbReference type="STRING" id="540747.SAMN04488031_101821"/>
<evidence type="ECO:0000313" key="12">
    <source>
        <dbReference type="Proteomes" id="UP000051401"/>
    </source>
</evidence>
<dbReference type="Gene3D" id="3.40.50.150">
    <property type="entry name" value="Vaccinia Virus protein VP39"/>
    <property type="match status" value="1"/>
</dbReference>
<dbReference type="InterPro" id="IPR018117">
    <property type="entry name" value="C5_DNA_meth_AS"/>
</dbReference>
<feature type="region of interest" description="Disordered" evidence="9">
    <location>
        <begin position="293"/>
        <end position="314"/>
    </location>
</feature>
<organism evidence="10 12">
    <name type="scientific">Roseovarius indicus</name>
    <dbReference type="NCBI Taxonomy" id="540747"/>
    <lineage>
        <taxon>Bacteria</taxon>
        <taxon>Pseudomonadati</taxon>
        <taxon>Pseudomonadota</taxon>
        <taxon>Alphaproteobacteria</taxon>
        <taxon>Rhodobacterales</taxon>
        <taxon>Roseobacteraceae</taxon>
        <taxon>Roseovarius</taxon>
    </lineage>
</organism>
<dbReference type="GO" id="GO:0003886">
    <property type="term" value="F:DNA (cytosine-5-)-methyltransferase activity"/>
    <property type="evidence" value="ECO:0007669"/>
    <property type="project" value="UniProtKB-EC"/>
</dbReference>
<dbReference type="EMBL" id="LAXI01000007">
    <property type="protein sequence ID" value="KRS17516.1"/>
    <property type="molecule type" value="Genomic_DNA"/>
</dbReference>
<evidence type="ECO:0000256" key="9">
    <source>
        <dbReference type="SAM" id="MobiDB-lite"/>
    </source>
</evidence>
<dbReference type="InterPro" id="IPR001525">
    <property type="entry name" value="C5_MeTfrase"/>
</dbReference>
<evidence type="ECO:0000256" key="2">
    <source>
        <dbReference type="ARBA" id="ARBA00022679"/>
    </source>
</evidence>
<dbReference type="EMBL" id="CP031598">
    <property type="protein sequence ID" value="QEW26719.1"/>
    <property type="molecule type" value="Genomic_DNA"/>
</dbReference>
<evidence type="ECO:0000313" key="10">
    <source>
        <dbReference type="EMBL" id="KRS17516.1"/>
    </source>
</evidence>
<sequence length="389" mass="42121">MTVCSGIGAPELSAPWIDWKYQSETEPFPAAVLAHRFPDAINLGDMTKFEEWPDANVDVLCGGTPCQSFSVAGLRKGLDDPRGNLMLTYLAIARRYQPKWLVWENVPGVLSSNGGRDFGALLRGLGELGYGFAYRVLDAQYVRTCGFELAVPQRRRRVFVVGYLGDWRRAAAVLFDGESLSGNPPPRREEGERPAPTISARTKGGGGLGTDFDCDGGLIPQVSPAMKARDAKGPSSDGDGDGLPLVPVAIQERAVSENPENGPQGSGVRQDGSAYTLEARNKVQAVAFDTTQITSPGNYSQPKPGDACHPLAAGAHPPAIARPWAVRRLTPTECHRLQGFPDDWCRIPWRGKPADQCPDGPQYKCLGNSWAINCGEWIFDRIKMVEAAA</sequence>
<dbReference type="PRINTS" id="PR00105">
    <property type="entry name" value="C5METTRFRASE"/>
</dbReference>
<evidence type="ECO:0000256" key="7">
    <source>
        <dbReference type="RuleBase" id="RU000416"/>
    </source>
</evidence>
<dbReference type="AlphaFoldDB" id="A0A0T5P902"/>
<dbReference type="PATRIC" id="fig|540747.5.peg.5766"/>
<dbReference type="GO" id="GO:0032259">
    <property type="term" value="P:methylation"/>
    <property type="evidence" value="ECO:0007669"/>
    <property type="project" value="UniProtKB-KW"/>
</dbReference>
<dbReference type="REBASE" id="375231">
    <property type="entry name" value="M.Rin26383ORF2521P"/>
</dbReference>
<dbReference type="GO" id="GO:0009307">
    <property type="term" value="P:DNA restriction-modification system"/>
    <property type="evidence" value="ECO:0007669"/>
    <property type="project" value="UniProtKB-KW"/>
</dbReference>
<dbReference type="Gene3D" id="3.90.120.10">
    <property type="entry name" value="DNA Methylase, subunit A, domain 2"/>
    <property type="match status" value="1"/>
</dbReference>
<name>A0A0T5P902_9RHOB</name>
<evidence type="ECO:0000256" key="1">
    <source>
        <dbReference type="ARBA" id="ARBA00022603"/>
    </source>
</evidence>
<comment type="catalytic activity">
    <reaction evidence="5 8">
        <text>a 2'-deoxycytidine in DNA + S-adenosyl-L-methionine = a 5-methyl-2'-deoxycytidine in DNA + S-adenosyl-L-homocysteine + H(+)</text>
        <dbReference type="Rhea" id="RHEA:13681"/>
        <dbReference type="Rhea" id="RHEA-COMP:11369"/>
        <dbReference type="Rhea" id="RHEA-COMP:11370"/>
        <dbReference type="ChEBI" id="CHEBI:15378"/>
        <dbReference type="ChEBI" id="CHEBI:57856"/>
        <dbReference type="ChEBI" id="CHEBI:59789"/>
        <dbReference type="ChEBI" id="CHEBI:85452"/>
        <dbReference type="ChEBI" id="CHEBI:85454"/>
        <dbReference type="EC" id="2.1.1.37"/>
    </reaction>
</comment>
<dbReference type="Pfam" id="PF00145">
    <property type="entry name" value="DNA_methylase"/>
    <property type="match status" value="2"/>
</dbReference>
<evidence type="ECO:0000256" key="4">
    <source>
        <dbReference type="ARBA" id="ARBA00022747"/>
    </source>
</evidence>
<dbReference type="PANTHER" id="PTHR10629">
    <property type="entry name" value="CYTOSINE-SPECIFIC METHYLTRANSFERASE"/>
    <property type="match status" value="1"/>
</dbReference>
<keyword evidence="1 6" id="KW-0489">Methyltransferase</keyword>
<evidence type="ECO:0000313" key="11">
    <source>
        <dbReference type="EMBL" id="QEW26719.1"/>
    </source>
</evidence>
<evidence type="ECO:0000256" key="5">
    <source>
        <dbReference type="ARBA" id="ARBA00047422"/>
    </source>
</evidence>
<comment type="similarity">
    <text evidence="6 7">Belongs to the class I-like SAM-binding methyltransferase superfamily. C5-methyltransferase family.</text>
</comment>
<dbReference type="PANTHER" id="PTHR10629:SF52">
    <property type="entry name" value="DNA (CYTOSINE-5)-METHYLTRANSFERASE 1"/>
    <property type="match status" value="1"/>
</dbReference>
<keyword evidence="4" id="KW-0680">Restriction system</keyword>
<gene>
    <name evidence="11" type="primary">banIM</name>
    <name evidence="11" type="ORF">RIdsm_02521</name>
    <name evidence="10" type="ORF">XM52_13620</name>
</gene>
<dbReference type="Proteomes" id="UP000051401">
    <property type="component" value="Unassembled WGS sequence"/>
</dbReference>
<feature type="active site" evidence="6">
    <location>
        <position position="66"/>
    </location>
</feature>
<dbReference type="PROSITE" id="PS00094">
    <property type="entry name" value="C5_MTASE_1"/>
    <property type="match status" value="1"/>
</dbReference>
<protein>
    <recommendedName>
        <fullName evidence="8">Cytosine-specific methyltransferase</fullName>
        <ecNumber evidence="8">2.1.1.37</ecNumber>
    </recommendedName>
</protein>
<reference evidence="11 13" key="2">
    <citation type="submission" date="2018-08" db="EMBL/GenBank/DDBJ databases">
        <title>Genetic Globetrotter - A new plasmid hitch-hiking vast phylogenetic and geographic distances.</title>
        <authorList>
            <person name="Vollmers J."/>
            <person name="Petersen J."/>
        </authorList>
    </citation>
    <scope>NUCLEOTIDE SEQUENCE [LARGE SCALE GENOMIC DNA]</scope>
    <source>
        <strain evidence="11 13">DSM 26383</strain>
    </source>
</reference>
<dbReference type="NCBIfam" id="TIGR00675">
    <property type="entry name" value="dcm"/>
    <property type="match status" value="1"/>
</dbReference>
<dbReference type="PROSITE" id="PS51679">
    <property type="entry name" value="SAM_MT_C5"/>
    <property type="match status" value="1"/>
</dbReference>
<dbReference type="InterPro" id="IPR029063">
    <property type="entry name" value="SAM-dependent_MTases_sf"/>
</dbReference>
<evidence type="ECO:0000313" key="13">
    <source>
        <dbReference type="Proteomes" id="UP000325785"/>
    </source>
</evidence>
<keyword evidence="12" id="KW-1185">Reference proteome</keyword>
<dbReference type="SUPFAM" id="SSF53335">
    <property type="entry name" value="S-adenosyl-L-methionine-dependent methyltransferases"/>
    <property type="match status" value="1"/>
</dbReference>
<evidence type="ECO:0000256" key="6">
    <source>
        <dbReference type="PROSITE-ProRule" id="PRU01016"/>
    </source>
</evidence>
<keyword evidence="2 6" id="KW-0808">Transferase</keyword>
<evidence type="ECO:0000256" key="3">
    <source>
        <dbReference type="ARBA" id="ARBA00022691"/>
    </source>
</evidence>